<gene>
    <name evidence="1" type="ORF">EJ03DRAFT_204088</name>
</gene>
<dbReference type="AlphaFoldDB" id="A0A6G1LHR8"/>
<accession>A0A6G1LHR8</accession>
<evidence type="ECO:0000313" key="2">
    <source>
        <dbReference type="Proteomes" id="UP000799436"/>
    </source>
</evidence>
<reference evidence="1" key="1">
    <citation type="journal article" date="2020" name="Stud. Mycol.">
        <title>101 Dothideomycetes genomes: a test case for predicting lifestyles and emergence of pathogens.</title>
        <authorList>
            <person name="Haridas S."/>
            <person name="Albert R."/>
            <person name="Binder M."/>
            <person name="Bloem J."/>
            <person name="Labutti K."/>
            <person name="Salamov A."/>
            <person name="Andreopoulos B."/>
            <person name="Baker S."/>
            <person name="Barry K."/>
            <person name="Bills G."/>
            <person name="Bluhm B."/>
            <person name="Cannon C."/>
            <person name="Castanera R."/>
            <person name="Culley D."/>
            <person name="Daum C."/>
            <person name="Ezra D."/>
            <person name="Gonzalez J."/>
            <person name="Henrissat B."/>
            <person name="Kuo A."/>
            <person name="Liang C."/>
            <person name="Lipzen A."/>
            <person name="Lutzoni F."/>
            <person name="Magnuson J."/>
            <person name="Mondo S."/>
            <person name="Nolan M."/>
            <person name="Ohm R."/>
            <person name="Pangilinan J."/>
            <person name="Park H.-J."/>
            <person name="Ramirez L."/>
            <person name="Alfaro M."/>
            <person name="Sun H."/>
            <person name="Tritt A."/>
            <person name="Yoshinaga Y."/>
            <person name="Zwiers L.-H."/>
            <person name="Turgeon B."/>
            <person name="Goodwin S."/>
            <person name="Spatafora J."/>
            <person name="Crous P."/>
            <person name="Grigoriev I."/>
        </authorList>
    </citation>
    <scope>NUCLEOTIDE SEQUENCE</scope>
    <source>
        <strain evidence="1">CBS 116005</strain>
    </source>
</reference>
<sequence>MFSSILTYVLPGSWHFIGRSRLSEHENLSKISSHVREGVILAMCRWWSLGASARCLYPWTDEADKASMPV</sequence>
<name>A0A6G1LHR8_9PEZI</name>
<evidence type="ECO:0000313" key="1">
    <source>
        <dbReference type="EMBL" id="KAF2772437.1"/>
    </source>
</evidence>
<proteinExistence type="predicted"/>
<dbReference type="EMBL" id="ML995815">
    <property type="protein sequence ID" value="KAF2772437.1"/>
    <property type="molecule type" value="Genomic_DNA"/>
</dbReference>
<keyword evidence="2" id="KW-1185">Reference proteome</keyword>
<dbReference type="Proteomes" id="UP000799436">
    <property type="component" value="Unassembled WGS sequence"/>
</dbReference>
<organism evidence="1 2">
    <name type="scientific">Teratosphaeria nubilosa</name>
    <dbReference type="NCBI Taxonomy" id="161662"/>
    <lineage>
        <taxon>Eukaryota</taxon>
        <taxon>Fungi</taxon>
        <taxon>Dikarya</taxon>
        <taxon>Ascomycota</taxon>
        <taxon>Pezizomycotina</taxon>
        <taxon>Dothideomycetes</taxon>
        <taxon>Dothideomycetidae</taxon>
        <taxon>Mycosphaerellales</taxon>
        <taxon>Teratosphaeriaceae</taxon>
        <taxon>Teratosphaeria</taxon>
    </lineage>
</organism>
<protein>
    <submittedName>
        <fullName evidence="1">Uncharacterized protein</fullName>
    </submittedName>
</protein>